<dbReference type="Proteomes" id="UP000001401">
    <property type="component" value="Chromosome"/>
</dbReference>
<dbReference type="Pfam" id="PF00563">
    <property type="entry name" value="EAL"/>
    <property type="match status" value="1"/>
</dbReference>
<dbReference type="SMART" id="SM00052">
    <property type="entry name" value="EAL"/>
    <property type="match status" value="1"/>
</dbReference>
<dbReference type="Gene3D" id="3.20.20.450">
    <property type="entry name" value="EAL domain"/>
    <property type="match status" value="1"/>
</dbReference>
<proteinExistence type="predicted"/>
<evidence type="ECO:0000259" key="2">
    <source>
        <dbReference type="PROSITE" id="PS50887"/>
    </source>
</evidence>
<dbReference type="InterPro" id="IPR035919">
    <property type="entry name" value="EAL_sf"/>
</dbReference>
<gene>
    <name evidence="3" type="ordered locus">Bcell_3002</name>
</gene>
<dbReference type="SUPFAM" id="SSF55073">
    <property type="entry name" value="Nucleotide cyclase"/>
    <property type="match status" value="1"/>
</dbReference>
<dbReference type="AlphaFoldDB" id="E6TYR7"/>
<accession>E6TYR7</accession>
<dbReference type="SMART" id="SM00267">
    <property type="entry name" value="GGDEF"/>
    <property type="match status" value="1"/>
</dbReference>
<dbReference type="KEGG" id="bco:Bcell_3002"/>
<dbReference type="InterPro" id="IPR000160">
    <property type="entry name" value="GGDEF_dom"/>
</dbReference>
<feature type="domain" description="EAL" evidence="1">
    <location>
        <begin position="190"/>
        <end position="445"/>
    </location>
</feature>
<protein>
    <submittedName>
        <fullName evidence="3">Diguanylate cyclase/phosphodiesterase</fullName>
    </submittedName>
</protein>
<dbReference type="Gene3D" id="3.30.70.270">
    <property type="match status" value="1"/>
</dbReference>
<dbReference type="InterPro" id="IPR050706">
    <property type="entry name" value="Cyclic-di-GMP_PDE-like"/>
</dbReference>
<evidence type="ECO:0000313" key="3">
    <source>
        <dbReference type="EMBL" id="ADU31252.1"/>
    </source>
</evidence>
<evidence type="ECO:0000259" key="1">
    <source>
        <dbReference type="PROSITE" id="PS50883"/>
    </source>
</evidence>
<dbReference type="OrthoDB" id="9759607at2"/>
<reference evidence="3" key="1">
    <citation type="submission" date="2010-12" db="EMBL/GenBank/DDBJ databases">
        <title>Complete sequence of Bacillus cellulosilyticus DSM 2522.</title>
        <authorList>
            <consortium name="US DOE Joint Genome Institute"/>
            <person name="Lucas S."/>
            <person name="Copeland A."/>
            <person name="Lapidus A."/>
            <person name="Cheng J.-F."/>
            <person name="Bruce D."/>
            <person name="Goodwin L."/>
            <person name="Pitluck S."/>
            <person name="Chertkov O."/>
            <person name="Detter J.C."/>
            <person name="Han C."/>
            <person name="Tapia R."/>
            <person name="Land M."/>
            <person name="Hauser L."/>
            <person name="Jeffries C."/>
            <person name="Kyrpides N."/>
            <person name="Ivanova N."/>
            <person name="Mikhailova N."/>
            <person name="Brumm P."/>
            <person name="Mead D."/>
            <person name="Woyke T."/>
        </authorList>
    </citation>
    <scope>NUCLEOTIDE SEQUENCE [LARGE SCALE GENOMIC DNA]</scope>
    <source>
        <strain evidence="3">DSM 2522</strain>
    </source>
</reference>
<dbReference type="Pfam" id="PF00990">
    <property type="entry name" value="GGDEF"/>
    <property type="match status" value="1"/>
</dbReference>
<dbReference type="EMBL" id="CP002394">
    <property type="protein sequence ID" value="ADU31252.1"/>
    <property type="molecule type" value="Genomic_DNA"/>
</dbReference>
<dbReference type="PANTHER" id="PTHR33121">
    <property type="entry name" value="CYCLIC DI-GMP PHOSPHODIESTERASE PDEF"/>
    <property type="match status" value="1"/>
</dbReference>
<dbReference type="RefSeq" id="WP_013489583.1">
    <property type="nucleotide sequence ID" value="NC_014829.1"/>
</dbReference>
<dbReference type="GO" id="GO:0071111">
    <property type="term" value="F:cyclic-guanylate-specific phosphodiesterase activity"/>
    <property type="evidence" value="ECO:0007669"/>
    <property type="project" value="InterPro"/>
</dbReference>
<dbReference type="PROSITE" id="PS50883">
    <property type="entry name" value="EAL"/>
    <property type="match status" value="1"/>
</dbReference>
<sequence length="448" mass="52001">MRKFPIRLYGRKRWSYSQISKNNRSIPSSREILHVKFNDWKATRTKDSTAFVIFMDFDQFKSINELFSFEVGDQLLQLVYHTLNEKSPSNCTWISLGNNSFMALVTGVYEKSDIEALVESWKNSISRSLVVDSYEFNLKPTFGSSKWFNDAHDLQSLMKCADVAHRQAKGKPQSFFEWYDPVYKERIVAAFELESEMHSGIKNGEFELYYHPQWDVDKGGWGGLEVLVRWRHPNKGLIPPDKFIDIAEETGLIHPLGDWIIEKACKNHVVLQRTTGLKDLPIAINFSIKQLMKKNYIEKLVNIIKETGLDPHHFIMEITESVAVDVEKAKSLLSQAREHGMKISIDDFGTGYSSLSYLRELPIDELKIDRSFVKKTDNGDEKQKHLLRWIVHLKKVLGVTIVAEGIETKQHFNMLRRWGCNKLQGYYFSKPISQKEINNYLIKNHANE</sequence>
<organism evidence="3 4">
    <name type="scientific">Evansella cellulosilytica (strain ATCC 21833 / DSM 2522 / FERM P-1141 / JCM 9156 / N-4)</name>
    <name type="common">Bacillus cellulosilyticus</name>
    <dbReference type="NCBI Taxonomy" id="649639"/>
    <lineage>
        <taxon>Bacteria</taxon>
        <taxon>Bacillati</taxon>
        <taxon>Bacillota</taxon>
        <taxon>Bacilli</taxon>
        <taxon>Bacillales</taxon>
        <taxon>Bacillaceae</taxon>
        <taxon>Evansella</taxon>
    </lineage>
</organism>
<dbReference type="eggNOG" id="COG5001">
    <property type="taxonomic scope" value="Bacteria"/>
</dbReference>
<dbReference type="InterPro" id="IPR043128">
    <property type="entry name" value="Rev_trsase/Diguanyl_cyclase"/>
</dbReference>
<name>E6TYR7_EVAC2</name>
<dbReference type="HOGENOM" id="CLU_000445_70_50_9"/>
<dbReference type="STRING" id="649639.Bcell_3002"/>
<keyword evidence="4" id="KW-1185">Reference proteome</keyword>
<dbReference type="PANTHER" id="PTHR33121:SF70">
    <property type="entry name" value="SIGNALING PROTEIN YKOW"/>
    <property type="match status" value="1"/>
</dbReference>
<feature type="domain" description="GGDEF" evidence="2">
    <location>
        <begin position="48"/>
        <end position="181"/>
    </location>
</feature>
<dbReference type="CDD" id="cd01948">
    <property type="entry name" value="EAL"/>
    <property type="match status" value="1"/>
</dbReference>
<dbReference type="InterPro" id="IPR001633">
    <property type="entry name" value="EAL_dom"/>
</dbReference>
<dbReference type="InterPro" id="IPR029787">
    <property type="entry name" value="Nucleotide_cyclase"/>
</dbReference>
<dbReference type="NCBIfam" id="TIGR00254">
    <property type="entry name" value="GGDEF"/>
    <property type="match status" value="1"/>
</dbReference>
<evidence type="ECO:0000313" key="4">
    <source>
        <dbReference type="Proteomes" id="UP000001401"/>
    </source>
</evidence>
<dbReference type="SUPFAM" id="SSF141868">
    <property type="entry name" value="EAL domain-like"/>
    <property type="match status" value="1"/>
</dbReference>
<dbReference type="PROSITE" id="PS50887">
    <property type="entry name" value="GGDEF"/>
    <property type="match status" value="1"/>
</dbReference>